<organism evidence="2 3">
    <name type="scientific">Bdellovibrio reynosensis</name>
    <dbReference type="NCBI Taxonomy" id="2835041"/>
    <lineage>
        <taxon>Bacteria</taxon>
        <taxon>Pseudomonadati</taxon>
        <taxon>Bdellovibrionota</taxon>
        <taxon>Bdellovibrionia</taxon>
        <taxon>Bdellovibrionales</taxon>
        <taxon>Pseudobdellovibrionaceae</taxon>
        <taxon>Bdellovibrio</taxon>
    </lineage>
</organism>
<evidence type="ECO:0008006" key="4">
    <source>
        <dbReference type="Google" id="ProtNLM"/>
    </source>
</evidence>
<keyword evidence="3" id="KW-1185">Reference proteome</keyword>
<evidence type="ECO:0000256" key="1">
    <source>
        <dbReference type="SAM" id="SignalP"/>
    </source>
</evidence>
<dbReference type="RefSeq" id="WP_243536337.1">
    <property type="nucleotide sequence ID" value="NZ_CP093442.1"/>
</dbReference>
<gene>
    <name evidence="2" type="ORF">MNR06_11980</name>
</gene>
<accession>A0ABY4C643</accession>
<dbReference type="EMBL" id="CP093442">
    <property type="protein sequence ID" value="UOF00417.1"/>
    <property type="molecule type" value="Genomic_DNA"/>
</dbReference>
<dbReference type="Proteomes" id="UP000830116">
    <property type="component" value="Chromosome"/>
</dbReference>
<evidence type="ECO:0000313" key="3">
    <source>
        <dbReference type="Proteomes" id="UP000830116"/>
    </source>
</evidence>
<reference evidence="2" key="1">
    <citation type="submission" date="2022-03" db="EMBL/GenBank/DDBJ databases">
        <title>Genome Identification and Characterization of new species Bdellovibrio reynosense LBG001 sp. nov. from a Mexico soil sample.</title>
        <authorList>
            <person name="Camilli A."/>
            <person name="Ajao Y."/>
            <person name="Guo X."/>
        </authorList>
    </citation>
    <scope>NUCLEOTIDE SEQUENCE</scope>
    <source>
        <strain evidence="2">LBG001</strain>
    </source>
</reference>
<protein>
    <recommendedName>
        <fullName evidence="4">Outer membrane protein beta-barrel domain-containing protein</fullName>
    </recommendedName>
</protein>
<proteinExistence type="predicted"/>
<evidence type="ECO:0000313" key="2">
    <source>
        <dbReference type="EMBL" id="UOF00417.1"/>
    </source>
</evidence>
<sequence length="249" mass="27917">MNLHQSLRSIVPFLFLILCSSFAFAEEAVVPATDTKQPLVEVEVYQDYLAPYKERRENHGSYVTLGYESLELKNYISAIDAKTYGDMFGTAPIALMYLGVDYKYNFALGSLAFGIQYGKGNVTGEDSGEERTMDVTKTGVGFKFTLDMIMNEPIVAPYIGLNIWKMTIAETNPTTSFSAETQMGMNYTVGLLLQLDWLDYETAKNTTFNWGLENTFIDVYATKYAKTNATDDANTETDMIYGGALRLEF</sequence>
<feature type="signal peptide" evidence="1">
    <location>
        <begin position="1"/>
        <end position="25"/>
    </location>
</feature>
<feature type="chain" id="PRO_5046525236" description="Outer membrane protein beta-barrel domain-containing protein" evidence="1">
    <location>
        <begin position="26"/>
        <end position="249"/>
    </location>
</feature>
<name>A0ABY4C643_9BACT</name>
<keyword evidence="1" id="KW-0732">Signal</keyword>